<dbReference type="PROSITE" id="PS51257">
    <property type="entry name" value="PROKAR_LIPOPROTEIN"/>
    <property type="match status" value="1"/>
</dbReference>
<organism evidence="2 3">
    <name type="scientific">Deinococcus arcticus</name>
    <dbReference type="NCBI Taxonomy" id="2136176"/>
    <lineage>
        <taxon>Bacteria</taxon>
        <taxon>Thermotogati</taxon>
        <taxon>Deinococcota</taxon>
        <taxon>Deinococci</taxon>
        <taxon>Deinococcales</taxon>
        <taxon>Deinococcaceae</taxon>
        <taxon>Deinococcus</taxon>
    </lineage>
</organism>
<dbReference type="RefSeq" id="WP_107136224.1">
    <property type="nucleotide sequence ID" value="NZ_PYSV01000001.1"/>
</dbReference>
<evidence type="ECO:0008006" key="4">
    <source>
        <dbReference type="Google" id="ProtNLM"/>
    </source>
</evidence>
<feature type="signal peptide" evidence="1">
    <location>
        <begin position="1"/>
        <end position="22"/>
    </location>
</feature>
<sequence>MKRRWPLALAAGLAACAPAPQAQPVLTYEGEMRVLLLPQRVRVTYTVNPLTHEVKGAYRNLSSGDTFVLEGTLLPGPGGETLTARITPAETARLNASVLGFGISNIPLKASATLSAVQVRNLLTGTLTVNAVRYPLTLKWVP</sequence>
<dbReference type="OrthoDB" id="68879at2"/>
<evidence type="ECO:0000256" key="1">
    <source>
        <dbReference type="SAM" id="SignalP"/>
    </source>
</evidence>
<dbReference type="Proteomes" id="UP000240317">
    <property type="component" value="Unassembled WGS sequence"/>
</dbReference>
<dbReference type="AlphaFoldDB" id="A0A2T3WCK8"/>
<accession>A0A2T3WCK8</accession>
<protein>
    <recommendedName>
        <fullName evidence="4">Late embryogenesis abundant protein LEA-2 subgroup domain-containing protein</fullName>
    </recommendedName>
</protein>
<keyword evidence="1" id="KW-0732">Signal</keyword>
<name>A0A2T3WCK8_9DEIO</name>
<gene>
    <name evidence="2" type="ORF">C8263_01005</name>
</gene>
<dbReference type="EMBL" id="PYSV01000001">
    <property type="protein sequence ID" value="PTA69631.1"/>
    <property type="molecule type" value="Genomic_DNA"/>
</dbReference>
<keyword evidence="3" id="KW-1185">Reference proteome</keyword>
<proteinExistence type="predicted"/>
<evidence type="ECO:0000313" key="2">
    <source>
        <dbReference type="EMBL" id="PTA69631.1"/>
    </source>
</evidence>
<reference evidence="2 3" key="1">
    <citation type="submission" date="2018-03" db="EMBL/GenBank/DDBJ databases">
        <title>Draft genome of Deinococcus sp. OD32.</title>
        <authorList>
            <person name="Wang X.-P."/>
            <person name="Du Z.-J."/>
        </authorList>
    </citation>
    <scope>NUCLEOTIDE SEQUENCE [LARGE SCALE GENOMIC DNA]</scope>
    <source>
        <strain evidence="2 3">OD32</strain>
    </source>
</reference>
<comment type="caution">
    <text evidence="2">The sequence shown here is derived from an EMBL/GenBank/DDBJ whole genome shotgun (WGS) entry which is preliminary data.</text>
</comment>
<feature type="chain" id="PRO_5015394889" description="Late embryogenesis abundant protein LEA-2 subgroup domain-containing protein" evidence="1">
    <location>
        <begin position="23"/>
        <end position="142"/>
    </location>
</feature>
<evidence type="ECO:0000313" key="3">
    <source>
        <dbReference type="Proteomes" id="UP000240317"/>
    </source>
</evidence>